<dbReference type="AlphaFoldDB" id="A0AAV7RFI0"/>
<protein>
    <submittedName>
        <fullName evidence="2">Uncharacterized protein</fullName>
    </submittedName>
</protein>
<evidence type="ECO:0000313" key="2">
    <source>
        <dbReference type="EMBL" id="KAJ1150377.1"/>
    </source>
</evidence>
<evidence type="ECO:0000256" key="1">
    <source>
        <dbReference type="SAM" id="MobiDB-lite"/>
    </source>
</evidence>
<name>A0AAV7RFI0_PLEWA</name>
<comment type="caution">
    <text evidence="2">The sequence shown here is derived from an EMBL/GenBank/DDBJ whole genome shotgun (WGS) entry which is preliminary data.</text>
</comment>
<dbReference type="EMBL" id="JANPWB010000009">
    <property type="protein sequence ID" value="KAJ1150377.1"/>
    <property type="molecule type" value="Genomic_DNA"/>
</dbReference>
<dbReference type="Proteomes" id="UP001066276">
    <property type="component" value="Chromosome 5"/>
</dbReference>
<feature type="region of interest" description="Disordered" evidence="1">
    <location>
        <begin position="1"/>
        <end position="38"/>
    </location>
</feature>
<keyword evidence="3" id="KW-1185">Reference proteome</keyword>
<accession>A0AAV7RFI0</accession>
<evidence type="ECO:0000313" key="3">
    <source>
        <dbReference type="Proteomes" id="UP001066276"/>
    </source>
</evidence>
<organism evidence="2 3">
    <name type="scientific">Pleurodeles waltl</name>
    <name type="common">Iberian ribbed newt</name>
    <dbReference type="NCBI Taxonomy" id="8319"/>
    <lineage>
        <taxon>Eukaryota</taxon>
        <taxon>Metazoa</taxon>
        <taxon>Chordata</taxon>
        <taxon>Craniata</taxon>
        <taxon>Vertebrata</taxon>
        <taxon>Euteleostomi</taxon>
        <taxon>Amphibia</taxon>
        <taxon>Batrachia</taxon>
        <taxon>Caudata</taxon>
        <taxon>Salamandroidea</taxon>
        <taxon>Salamandridae</taxon>
        <taxon>Pleurodelinae</taxon>
        <taxon>Pleurodeles</taxon>
    </lineage>
</organism>
<sequence>MGAPLVAQGRRPFQLSRAAAHPASATSRATAPAGPAAPDTSQIPRYLFLGGWAPGGFSYCHNWRDSKAPHKGLHSGLRPGPGRRWGPLVASQGHRGTPLLCLFFSRAARTEGLRLSALLGWQLPFCTVAPRSSGAALQGVCSPPGL</sequence>
<reference evidence="2" key="1">
    <citation type="journal article" date="2022" name="bioRxiv">
        <title>Sequencing and chromosome-scale assembly of the giantPleurodeles waltlgenome.</title>
        <authorList>
            <person name="Brown T."/>
            <person name="Elewa A."/>
            <person name="Iarovenko S."/>
            <person name="Subramanian E."/>
            <person name="Araus A.J."/>
            <person name="Petzold A."/>
            <person name="Susuki M."/>
            <person name="Suzuki K.-i.T."/>
            <person name="Hayashi T."/>
            <person name="Toyoda A."/>
            <person name="Oliveira C."/>
            <person name="Osipova E."/>
            <person name="Leigh N.D."/>
            <person name="Simon A."/>
            <person name="Yun M.H."/>
        </authorList>
    </citation>
    <scope>NUCLEOTIDE SEQUENCE</scope>
    <source>
        <strain evidence="2">20211129_DDA</strain>
        <tissue evidence="2">Liver</tissue>
    </source>
</reference>
<proteinExistence type="predicted"/>
<feature type="compositionally biased region" description="Low complexity" evidence="1">
    <location>
        <begin position="16"/>
        <end position="38"/>
    </location>
</feature>
<gene>
    <name evidence="2" type="ORF">NDU88_003171</name>
</gene>